<evidence type="ECO:0000313" key="4">
    <source>
        <dbReference type="Proteomes" id="UP000507222"/>
    </source>
</evidence>
<name>A0A6J5XJE4_PRUAR</name>
<dbReference type="GO" id="GO:0005829">
    <property type="term" value="C:cytosol"/>
    <property type="evidence" value="ECO:0007669"/>
    <property type="project" value="TreeGrafter"/>
</dbReference>
<dbReference type="InterPro" id="IPR040182">
    <property type="entry name" value="ATG13"/>
</dbReference>
<evidence type="ECO:0000313" key="2">
    <source>
        <dbReference type="EMBL" id="CAB4283656.1"/>
    </source>
</evidence>
<reference evidence="3 4" key="2">
    <citation type="submission" date="2020-05" db="EMBL/GenBank/DDBJ databases">
        <authorList>
            <person name="Campoy J."/>
            <person name="Schneeberger K."/>
            <person name="Spophaly S."/>
        </authorList>
    </citation>
    <scope>NUCLEOTIDE SEQUENCE [LARGE SCALE GENOMIC DNA]</scope>
    <source>
        <strain evidence="3">PruArmRojPasFocal</strain>
    </source>
</reference>
<evidence type="ECO:0000313" key="3">
    <source>
        <dbReference type="EMBL" id="CAB4314066.1"/>
    </source>
</evidence>
<evidence type="ECO:0000313" key="5">
    <source>
        <dbReference type="Proteomes" id="UP000507245"/>
    </source>
</evidence>
<dbReference type="GO" id="GO:0000423">
    <property type="term" value="P:mitophagy"/>
    <property type="evidence" value="ECO:0007669"/>
    <property type="project" value="TreeGrafter"/>
</dbReference>
<evidence type="ECO:0000256" key="1">
    <source>
        <dbReference type="SAM" id="MobiDB-lite"/>
    </source>
</evidence>
<keyword evidence="5" id="KW-1185">Reference proteome</keyword>
<dbReference type="GO" id="GO:0000407">
    <property type="term" value="C:phagophore assembly site"/>
    <property type="evidence" value="ECO:0007669"/>
    <property type="project" value="TreeGrafter"/>
</dbReference>
<gene>
    <name evidence="2" type="ORF">CURHAP_LOCUS38694</name>
    <name evidence="3" type="ORF">ORAREDHAP_LOCUS38098</name>
</gene>
<dbReference type="OrthoDB" id="70161at2759"/>
<reference evidence="5" key="1">
    <citation type="journal article" date="2020" name="Genome Biol.">
        <title>Gamete binning: chromosome-level and haplotype-resolved genome assembly enabled by high-throughput single-cell sequencing of gamete genomes.</title>
        <authorList>
            <person name="Campoy J.A."/>
            <person name="Sun H."/>
            <person name="Goel M."/>
            <person name="Jiao W.-B."/>
            <person name="Folz-Donahue K."/>
            <person name="Wang N."/>
            <person name="Rubio M."/>
            <person name="Liu C."/>
            <person name="Kukat C."/>
            <person name="Ruiz D."/>
            <person name="Huettel B."/>
            <person name="Schneeberger K."/>
        </authorList>
    </citation>
    <scope>NUCLEOTIDE SEQUENCE [LARGE SCALE GENOMIC DNA]</scope>
    <source>
        <strain evidence="5">cv. Rojo Pasion</strain>
    </source>
</reference>
<dbReference type="GO" id="GO:0034497">
    <property type="term" value="P:protein localization to phagophore assembly site"/>
    <property type="evidence" value="ECO:0007669"/>
    <property type="project" value="TreeGrafter"/>
</dbReference>
<dbReference type="EMBL" id="CAEKKB010000006">
    <property type="protein sequence ID" value="CAB4314066.1"/>
    <property type="molecule type" value="Genomic_DNA"/>
</dbReference>
<dbReference type="GO" id="GO:0034727">
    <property type="term" value="P:piecemeal microautophagy of the nucleus"/>
    <property type="evidence" value="ECO:0007669"/>
    <property type="project" value="TreeGrafter"/>
</dbReference>
<dbReference type="Proteomes" id="UP000507222">
    <property type="component" value="Unassembled WGS sequence"/>
</dbReference>
<feature type="region of interest" description="Disordered" evidence="1">
    <location>
        <begin position="17"/>
        <end position="72"/>
    </location>
</feature>
<sequence>MKKSQDAAVGALVQMFRKAPPLRQDNSNSVKFSQACRPEIWSNSSQEPHQPSKGQASIQRDDSSSVISSGHVTSKTTTVALEELQSYREMKNLLLGQAAGLQFTEHGFPTPELSHFRGNSYGKDVRMWIGPKNVILRPVGGSNAST</sequence>
<dbReference type="PANTHER" id="PTHR13430:SF15">
    <property type="entry name" value="AUTOPHAGY-RELATED PROTEIN 13B"/>
    <property type="match status" value="1"/>
</dbReference>
<dbReference type="EMBL" id="CAEKDK010000006">
    <property type="protein sequence ID" value="CAB4283656.1"/>
    <property type="molecule type" value="Genomic_DNA"/>
</dbReference>
<organism evidence="3 5">
    <name type="scientific">Prunus armeniaca</name>
    <name type="common">Apricot</name>
    <name type="synonym">Armeniaca vulgaris</name>
    <dbReference type="NCBI Taxonomy" id="36596"/>
    <lineage>
        <taxon>Eukaryota</taxon>
        <taxon>Viridiplantae</taxon>
        <taxon>Streptophyta</taxon>
        <taxon>Embryophyta</taxon>
        <taxon>Tracheophyta</taxon>
        <taxon>Spermatophyta</taxon>
        <taxon>Magnoliopsida</taxon>
        <taxon>eudicotyledons</taxon>
        <taxon>Gunneridae</taxon>
        <taxon>Pentapetalae</taxon>
        <taxon>rosids</taxon>
        <taxon>fabids</taxon>
        <taxon>Rosales</taxon>
        <taxon>Rosaceae</taxon>
        <taxon>Amygdaloideae</taxon>
        <taxon>Amygdaleae</taxon>
        <taxon>Prunus</taxon>
    </lineage>
</organism>
<dbReference type="AlphaFoldDB" id="A0A6J5XJE4"/>
<protein>
    <submittedName>
        <fullName evidence="3">Uncharacterized protein</fullName>
    </submittedName>
</protein>
<dbReference type="GO" id="GO:1990316">
    <property type="term" value="C:Atg1/ULK1 kinase complex"/>
    <property type="evidence" value="ECO:0007669"/>
    <property type="project" value="TreeGrafter"/>
</dbReference>
<proteinExistence type="predicted"/>
<dbReference type="Proteomes" id="UP000507245">
    <property type="component" value="Unassembled WGS sequence"/>
</dbReference>
<dbReference type="PANTHER" id="PTHR13430">
    <property type="match status" value="1"/>
</dbReference>
<accession>A0A6J5XJE4</accession>
<feature type="compositionally biased region" description="Polar residues" evidence="1">
    <location>
        <begin position="41"/>
        <end position="56"/>
    </location>
</feature>